<dbReference type="VEuPathDB" id="FungiDB:RhiirA1_529828"/>
<evidence type="ECO:0000313" key="1">
    <source>
        <dbReference type="EMBL" id="PKC18055.1"/>
    </source>
</evidence>
<evidence type="ECO:0000313" key="3">
    <source>
        <dbReference type="Proteomes" id="UP000232688"/>
    </source>
</evidence>
<proteinExistence type="predicted"/>
<dbReference type="AlphaFoldDB" id="A0A2I1E5J4"/>
<dbReference type="EMBL" id="LLXH01000061">
    <property type="protein sequence ID" value="PKC74158.1"/>
    <property type="molecule type" value="Genomic_DNA"/>
</dbReference>
<dbReference type="Proteomes" id="UP000232688">
    <property type="component" value="Unassembled WGS sequence"/>
</dbReference>
<accession>A0A2I1E5J4</accession>
<sequence length="323" mass="37420">MSANLTPNIEIIHVLSQQMTNTSVRNKKTLAPAEGEIIASDHDFTKLSLTLSVTLFINIPYNISESFYNGKVYVCYKDAVSSALRHLTEYFNLINRDFDMLTAVRTAPNHSWCNPAERIMSVINYGLQGVAIEREKTPNEFEDEFEIHEKATENSCLKTELEQSFETEIPASDSEINEMFENILRIDSTTKQQLCKHKSLVKFIETHCQERVYTFQCNQPTCEVCYPVRMPIDIFQNLYSYNSDHYEQFANLYGKPTTEQFCPSLINEKSKTELVPNNILIFAKIKDYIRYNSCRKTQCLYSNSQLTEQQKQDLNSVIQAYTY</sequence>
<comment type="caution">
    <text evidence="2">The sequence shown here is derived from an EMBL/GenBank/DDBJ whole genome shotgun (WGS) entry which is preliminary data.</text>
</comment>
<name>A0A2I1E5J4_9GLOM</name>
<reference evidence="2 3" key="4">
    <citation type="submission" date="2017-10" db="EMBL/GenBank/DDBJ databases">
        <title>Genome analyses suggest a sexual origin of heterokaryosis in a supposedly ancient asexual fungus.</title>
        <authorList>
            <person name="Corradi N."/>
            <person name="Sedzielewska K."/>
            <person name="Noel J."/>
            <person name="Charron P."/>
            <person name="Farinelli L."/>
            <person name="Marton T."/>
            <person name="Kruger M."/>
            <person name="Pelin A."/>
            <person name="Brachmann A."/>
            <person name="Corradi N."/>
        </authorList>
    </citation>
    <scope>NUCLEOTIDE SEQUENCE [LARGE SCALE GENOMIC DNA]</scope>
    <source>
        <strain evidence="2 3">A1</strain>
    </source>
</reference>
<protein>
    <submittedName>
        <fullName evidence="2">Uncharacterized protein</fullName>
    </submittedName>
</protein>
<dbReference type="EMBL" id="LLXJ01000001">
    <property type="protein sequence ID" value="PKC18055.1"/>
    <property type="molecule type" value="Genomic_DNA"/>
</dbReference>
<evidence type="ECO:0000313" key="4">
    <source>
        <dbReference type="Proteomes" id="UP000232722"/>
    </source>
</evidence>
<dbReference type="Proteomes" id="UP000232722">
    <property type="component" value="Unassembled WGS sequence"/>
</dbReference>
<organism evidence="2 3">
    <name type="scientific">Rhizophagus irregularis</name>
    <dbReference type="NCBI Taxonomy" id="588596"/>
    <lineage>
        <taxon>Eukaryota</taxon>
        <taxon>Fungi</taxon>
        <taxon>Fungi incertae sedis</taxon>
        <taxon>Mucoromycota</taxon>
        <taxon>Glomeromycotina</taxon>
        <taxon>Glomeromycetes</taxon>
        <taxon>Glomerales</taxon>
        <taxon>Glomeraceae</taxon>
        <taxon>Rhizophagus</taxon>
    </lineage>
</organism>
<reference evidence="1 4" key="2">
    <citation type="submission" date="2017-09" db="EMBL/GenBank/DDBJ databases">
        <title>Extensive intraspecific genome diversity in a model arbuscular mycorrhizal fungus.</title>
        <authorList>
            <person name="Chen E.C."/>
            <person name="Morin E."/>
            <person name="Beaudet D."/>
            <person name="Noel J."/>
            <person name="Ndikumana S."/>
            <person name="Charron P."/>
            <person name="St-Onge C."/>
            <person name="Giorgi J."/>
            <person name="Grigoriev I.V."/>
            <person name="Roux C."/>
            <person name="Martin F.M."/>
            <person name="Corradi N."/>
        </authorList>
    </citation>
    <scope>NUCLEOTIDE SEQUENCE [LARGE SCALE GENOMIC DNA]</scope>
    <source>
        <strain evidence="1 4">A5</strain>
    </source>
</reference>
<reference evidence="2 3" key="3">
    <citation type="submission" date="2017-10" db="EMBL/GenBank/DDBJ databases">
        <title>Extensive intraspecific genome diversity in a model arbuscular mycorrhizal fungus.</title>
        <authorList>
            <person name="Chen E.C.H."/>
            <person name="Morin E."/>
            <person name="Baudet D."/>
            <person name="Noel J."/>
            <person name="Ndikumana S."/>
            <person name="Charron P."/>
            <person name="St-Onge C."/>
            <person name="Giorgi J."/>
            <person name="Grigoriev I.V."/>
            <person name="Roux C."/>
            <person name="Martin F.M."/>
            <person name="Corradi N."/>
        </authorList>
    </citation>
    <scope>NUCLEOTIDE SEQUENCE [LARGE SCALE GENOMIC DNA]</scope>
    <source>
        <strain evidence="2 3">A1</strain>
    </source>
</reference>
<evidence type="ECO:0000313" key="2">
    <source>
        <dbReference type="EMBL" id="PKC74158.1"/>
    </source>
</evidence>
<dbReference type="OrthoDB" id="2306918at2759"/>
<reference evidence="1 4" key="1">
    <citation type="submission" date="2016-04" db="EMBL/GenBank/DDBJ databases">
        <title>Genome analyses suggest a sexual origin of heterokaryosis in a supposedly ancient asexual fungus.</title>
        <authorList>
            <person name="Ropars J."/>
            <person name="Sedzielewska K."/>
            <person name="Noel J."/>
            <person name="Charron P."/>
            <person name="Farinelli L."/>
            <person name="Marton T."/>
            <person name="Kruger M."/>
            <person name="Pelin A."/>
            <person name="Brachmann A."/>
            <person name="Corradi N."/>
        </authorList>
    </citation>
    <scope>NUCLEOTIDE SEQUENCE [LARGE SCALE GENOMIC DNA]</scope>
    <source>
        <strain evidence="1 4">A5</strain>
    </source>
</reference>
<gene>
    <name evidence="2" type="ORF">RhiirA1_529828</name>
    <name evidence="1" type="ORF">RhiirA5_405241</name>
</gene>